<organism evidence="3 4">
    <name type="scientific">Parerythrobacter lacustris</name>
    <dbReference type="NCBI Taxonomy" id="2969984"/>
    <lineage>
        <taxon>Bacteria</taxon>
        <taxon>Pseudomonadati</taxon>
        <taxon>Pseudomonadota</taxon>
        <taxon>Alphaproteobacteria</taxon>
        <taxon>Sphingomonadales</taxon>
        <taxon>Erythrobacteraceae</taxon>
        <taxon>Parerythrobacter</taxon>
    </lineage>
</organism>
<keyword evidence="4" id="KW-1185">Reference proteome</keyword>
<dbReference type="Pfam" id="PF05036">
    <property type="entry name" value="SPOR"/>
    <property type="match status" value="1"/>
</dbReference>
<evidence type="ECO:0000259" key="2">
    <source>
        <dbReference type="PROSITE" id="PS51724"/>
    </source>
</evidence>
<dbReference type="RefSeq" id="WP_257596781.1">
    <property type="nucleotide sequence ID" value="NZ_JANKHH010000007.1"/>
</dbReference>
<accession>A0ABT1XTG3</accession>
<dbReference type="Gene3D" id="1.25.40.10">
    <property type="entry name" value="Tetratricopeptide repeat domain"/>
    <property type="match status" value="1"/>
</dbReference>
<gene>
    <name evidence="3" type="ORF">NSO95_13310</name>
</gene>
<feature type="domain" description="SPOR" evidence="2">
    <location>
        <begin position="498"/>
        <end position="578"/>
    </location>
</feature>
<dbReference type="InterPro" id="IPR011990">
    <property type="entry name" value="TPR-like_helical_dom_sf"/>
</dbReference>
<dbReference type="SUPFAM" id="SSF110997">
    <property type="entry name" value="Sporulation related repeat"/>
    <property type="match status" value="1"/>
</dbReference>
<comment type="caution">
    <text evidence="3">The sequence shown here is derived from an EMBL/GenBank/DDBJ whole genome shotgun (WGS) entry which is preliminary data.</text>
</comment>
<dbReference type="SUPFAM" id="SSF48452">
    <property type="entry name" value="TPR-like"/>
    <property type="match status" value="1"/>
</dbReference>
<evidence type="ECO:0000256" key="1">
    <source>
        <dbReference type="SAM" id="MobiDB-lite"/>
    </source>
</evidence>
<dbReference type="InterPro" id="IPR007730">
    <property type="entry name" value="SPOR-like_dom"/>
</dbReference>
<evidence type="ECO:0000313" key="4">
    <source>
        <dbReference type="Proteomes" id="UP001206067"/>
    </source>
</evidence>
<reference evidence="3 4" key="1">
    <citation type="submission" date="2022-08" db="EMBL/GenBank/DDBJ databases">
        <title>Polyphasic taxonomy analysis of Qipengyuania sp.RS5-5.</title>
        <authorList>
            <person name="Xamxidin M."/>
            <person name="Wu M."/>
        </authorList>
    </citation>
    <scope>NUCLEOTIDE SEQUENCE [LARGE SCALE GENOMIC DNA]</scope>
    <source>
        <strain evidence="3 4">RS5-5</strain>
    </source>
</reference>
<feature type="compositionally biased region" description="Low complexity" evidence="1">
    <location>
        <begin position="292"/>
        <end position="307"/>
    </location>
</feature>
<proteinExistence type="predicted"/>
<sequence length="588" mass="62299">MALSPALLAWPTVAAAQEIVQPLPPKELGQLNAALRRISQNPQDVEALLDAGEASLVLDDINAAEGFFLRAEALAPGNPRVLLGLGRAAVRARDPLKSIGLFDSAEEAGAKMASVALDRGLAYDLVGDNVSAQAEYRKGLTLAEDDELRRRLSLSLAIAGDKEGFQNTLNPLVARGDSASYRTRAFGLAILGEDDEAVEIAAAVMPREMSARIEPYLRYMKRLTPSQQAAAGNLGVFPRAAQIGRDTPQVAQYREQKGLVRTADARLAPQGEPLGQRVDTTSQRRRPDRGRSVAAEPVAEASSALPESVRREVARAEREQASDPLQRTSRPAVVVRRIERDAPTTDDSGDAVAQPAQILASEPAENQALAAAPTGIAVRELPVTPVELPAAEASEVTPPTGIAVREVQASQPAMSVTGTVAAPEPGFDIARVESVPVAASISGPTAAEVEETLSVAEAFAAFAEAAPPVPSSSGGVDITSIKPPREVEKPAPPPTPKIVHPSRHWVQVATGKDLRALGFDWRRFSGKAPDVLGKLKPNTTPWGEANRLLAGPYPSLQEARKALNLLKEKGIEGFTYTSPEGQEIKPLG</sequence>
<dbReference type="InterPro" id="IPR036680">
    <property type="entry name" value="SPOR-like_sf"/>
</dbReference>
<dbReference type="Proteomes" id="UP001206067">
    <property type="component" value="Unassembled WGS sequence"/>
</dbReference>
<feature type="region of interest" description="Disordered" evidence="1">
    <location>
        <begin position="263"/>
        <end position="331"/>
    </location>
</feature>
<dbReference type="PROSITE" id="PS51724">
    <property type="entry name" value="SPOR"/>
    <property type="match status" value="1"/>
</dbReference>
<feature type="compositionally biased region" description="Basic and acidic residues" evidence="1">
    <location>
        <begin position="308"/>
        <end position="321"/>
    </location>
</feature>
<protein>
    <submittedName>
        <fullName evidence="3">SPOR domain-containing protein</fullName>
    </submittedName>
</protein>
<dbReference type="EMBL" id="JANKHH010000007">
    <property type="protein sequence ID" value="MCR2834923.1"/>
    <property type="molecule type" value="Genomic_DNA"/>
</dbReference>
<evidence type="ECO:0000313" key="3">
    <source>
        <dbReference type="EMBL" id="MCR2834923.1"/>
    </source>
</evidence>
<name>A0ABT1XTG3_9SPHN</name>